<evidence type="ECO:0000256" key="8">
    <source>
        <dbReference type="ARBA" id="ARBA00022909"/>
    </source>
</evidence>
<evidence type="ECO:0000313" key="11">
    <source>
        <dbReference type="Proteomes" id="UP001432059"/>
    </source>
</evidence>
<dbReference type="InterPro" id="IPR011005">
    <property type="entry name" value="Dihydropteroate_synth-like_sf"/>
</dbReference>
<keyword evidence="6" id="KW-0479">Metal-binding</keyword>
<dbReference type="GO" id="GO:0005829">
    <property type="term" value="C:cytosol"/>
    <property type="evidence" value="ECO:0007669"/>
    <property type="project" value="TreeGrafter"/>
</dbReference>
<dbReference type="GO" id="GO:0046654">
    <property type="term" value="P:tetrahydrofolate biosynthetic process"/>
    <property type="evidence" value="ECO:0007669"/>
    <property type="project" value="TreeGrafter"/>
</dbReference>
<dbReference type="InterPro" id="IPR006390">
    <property type="entry name" value="DHP_synth_dom"/>
</dbReference>
<comment type="catalytic activity">
    <reaction evidence="1">
        <text>(7,8-dihydropterin-6-yl)methyl diphosphate + 4-aminobenzoate = 7,8-dihydropteroate + diphosphate</text>
        <dbReference type="Rhea" id="RHEA:19949"/>
        <dbReference type="ChEBI" id="CHEBI:17836"/>
        <dbReference type="ChEBI" id="CHEBI:17839"/>
        <dbReference type="ChEBI" id="CHEBI:33019"/>
        <dbReference type="ChEBI" id="CHEBI:72950"/>
        <dbReference type="EC" id="2.5.1.15"/>
    </reaction>
</comment>
<evidence type="ECO:0000256" key="1">
    <source>
        <dbReference type="ARBA" id="ARBA00000012"/>
    </source>
</evidence>
<evidence type="ECO:0000256" key="3">
    <source>
        <dbReference type="ARBA" id="ARBA00004763"/>
    </source>
</evidence>
<sequence length="253" mass="28363">MGILNLTPDSFSDGGKFNNETNALLQTEKMLSEGASIIDIGAQSTRLNANFLSAQEEIHRLGSIIRSIKKNFPEALISLDTFWGEVVHFGFNEGIDMVNDISAGQFDPTLLPIVAQTKLPYILMHGNPSYQQMHDKIHYEDITYSVNQFLLNKSQELLKLGIKDIIFDPGFGFGKTIENQYQLIDEIQHLGFGEFPILIGISRKSFIYKPLGKSPLDINEETQQLHRKVLEQGAKILRVHDVASTNLALMVDS</sequence>
<dbReference type="Pfam" id="PF00809">
    <property type="entry name" value="Pterin_bind"/>
    <property type="match status" value="1"/>
</dbReference>
<dbReference type="PANTHER" id="PTHR20941:SF1">
    <property type="entry name" value="FOLIC ACID SYNTHESIS PROTEIN FOL1"/>
    <property type="match status" value="1"/>
</dbReference>
<organism evidence="10 11">
    <name type="scientific">Bergeyella porcorum</name>
    <dbReference type="NCBI Taxonomy" id="1735111"/>
    <lineage>
        <taxon>Bacteria</taxon>
        <taxon>Pseudomonadati</taxon>
        <taxon>Bacteroidota</taxon>
        <taxon>Flavobacteriia</taxon>
        <taxon>Flavobacteriales</taxon>
        <taxon>Weeksellaceae</taxon>
        <taxon>Bergeyella</taxon>
    </lineage>
</organism>
<keyword evidence="8" id="KW-0289">Folate biosynthesis</keyword>
<dbReference type="InterPro" id="IPR045031">
    <property type="entry name" value="DHP_synth-like"/>
</dbReference>
<reference evidence="10" key="1">
    <citation type="submission" date="2023-10" db="EMBL/GenBank/DDBJ databases">
        <title>Characterization and whole genome sequencing of a novel strain of Bergeyella porcorum QD2021 isolated from pig.</title>
        <authorList>
            <person name="Liu G."/>
            <person name="Chen C."/>
            <person name="Han X."/>
        </authorList>
    </citation>
    <scope>NUCLEOTIDE SEQUENCE</scope>
    <source>
        <strain evidence="10">QD2021</strain>
    </source>
</reference>
<dbReference type="PANTHER" id="PTHR20941">
    <property type="entry name" value="FOLATE SYNTHESIS PROTEINS"/>
    <property type="match status" value="1"/>
</dbReference>
<dbReference type="KEGG" id="bpor:BPO_2210"/>
<evidence type="ECO:0000256" key="6">
    <source>
        <dbReference type="ARBA" id="ARBA00022723"/>
    </source>
</evidence>
<dbReference type="EMBL" id="CP136426">
    <property type="protein sequence ID" value="WOC52857.1"/>
    <property type="molecule type" value="Genomic_DNA"/>
</dbReference>
<evidence type="ECO:0000256" key="7">
    <source>
        <dbReference type="ARBA" id="ARBA00022842"/>
    </source>
</evidence>
<dbReference type="GO" id="GO:0046872">
    <property type="term" value="F:metal ion binding"/>
    <property type="evidence" value="ECO:0007669"/>
    <property type="project" value="UniProtKB-KW"/>
</dbReference>
<dbReference type="Gene3D" id="3.20.20.20">
    <property type="entry name" value="Dihydropteroate synthase-like"/>
    <property type="match status" value="1"/>
</dbReference>
<keyword evidence="7" id="KW-0460">Magnesium</keyword>
<dbReference type="GO" id="GO:0046656">
    <property type="term" value="P:folic acid biosynthetic process"/>
    <property type="evidence" value="ECO:0007669"/>
    <property type="project" value="UniProtKB-KW"/>
</dbReference>
<keyword evidence="5" id="KW-0808">Transferase</keyword>
<dbReference type="NCBIfam" id="TIGR01496">
    <property type="entry name" value="DHPS"/>
    <property type="match status" value="1"/>
</dbReference>
<evidence type="ECO:0000256" key="2">
    <source>
        <dbReference type="ARBA" id="ARBA00001946"/>
    </source>
</evidence>
<dbReference type="AlphaFoldDB" id="A0AAU0F539"/>
<name>A0AAU0F539_9FLAO</name>
<keyword evidence="11" id="KW-1185">Reference proteome</keyword>
<dbReference type="EC" id="2.5.1.15" evidence="4"/>
<evidence type="ECO:0000313" key="10">
    <source>
        <dbReference type="EMBL" id="WOC52857.1"/>
    </source>
</evidence>
<dbReference type="CDD" id="cd00739">
    <property type="entry name" value="DHPS"/>
    <property type="match status" value="1"/>
</dbReference>
<evidence type="ECO:0000256" key="5">
    <source>
        <dbReference type="ARBA" id="ARBA00022679"/>
    </source>
</evidence>
<comment type="cofactor">
    <cofactor evidence="2">
        <name>Mg(2+)</name>
        <dbReference type="ChEBI" id="CHEBI:18420"/>
    </cofactor>
</comment>
<dbReference type="GO" id="GO:0004156">
    <property type="term" value="F:dihydropteroate synthase activity"/>
    <property type="evidence" value="ECO:0007669"/>
    <property type="project" value="UniProtKB-EC"/>
</dbReference>
<comment type="pathway">
    <text evidence="3">Cofactor biosynthesis; tetrahydrofolate biosynthesis; 7,8-dihydrofolate from 2-amino-4-hydroxy-6-hydroxymethyl-7,8-dihydropteridine diphosphate and 4-aminobenzoate: step 1/2.</text>
</comment>
<dbReference type="InterPro" id="IPR000489">
    <property type="entry name" value="Pterin-binding_dom"/>
</dbReference>
<dbReference type="SUPFAM" id="SSF51717">
    <property type="entry name" value="Dihydropteroate synthetase-like"/>
    <property type="match status" value="1"/>
</dbReference>
<protein>
    <recommendedName>
        <fullName evidence="4">dihydropteroate synthase</fullName>
        <ecNumber evidence="4">2.5.1.15</ecNumber>
    </recommendedName>
</protein>
<proteinExistence type="predicted"/>
<evidence type="ECO:0000259" key="9">
    <source>
        <dbReference type="PROSITE" id="PS50972"/>
    </source>
</evidence>
<accession>A0AAU0F539</accession>
<evidence type="ECO:0000256" key="4">
    <source>
        <dbReference type="ARBA" id="ARBA00012458"/>
    </source>
</evidence>
<gene>
    <name evidence="10" type="primary">folP</name>
    <name evidence="10" type="ORF">BPO_2210</name>
</gene>
<dbReference type="Proteomes" id="UP001432059">
    <property type="component" value="Chromosome"/>
</dbReference>
<feature type="domain" description="Pterin-binding" evidence="9">
    <location>
        <begin position="1"/>
        <end position="250"/>
    </location>
</feature>
<dbReference type="PROSITE" id="PS50972">
    <property type="entry name" value="PTERIN_BINDING"/>
    <property type="match status" value="1"/>
</dbReference>